<accession>B8C8A1</accession>
<feature type="compositionally biased region" description="Basic and acidic residues" evidence="1">
    <location>
        <begin position="211"/>
        <end position="225"/>
    </location>
</feature>
<dbReference type="PANTHER" id="PTHR12296:SF21">
    <property type="entry name" value="DENN DOMAIN-CONTAINING PROTEIN 3"/>
    <property type="match status" value="1"/>
</dbReference>
<evidence type="ECO:0000259" key="2">
    <source>
        <dbReference type="PROSITE" id="PS50211"/>
    </source>
</evidence>
<dbReference type="GO" id="GO:0032483">
    <property type="term" value="P:regulation of Rab protein signal transduction"/>
    <property type="evidence" value="ECO:0000318"/>
    <property type="project" value="GO_Central"/>
</dbReference>
<evidence type="ECO:0000313" key="3">
    <source>
        <dbReference type="EMBL" id="EED90450.1"/>
    </source>
</evidence>
<dbReference type="GO" id="GO:0031410">
    <property type="term" value="C:cytoplasmic vesicle"/>
    <property type="evidence" value="ECO:0000318"/>
    <property type="project" value="GO_Central"/>
</dbReference>
<dbReference type="SMART" id="SM00801">
    <property type="entry name" value="dDENN"/>
    <property type="match status" value="1"/>
</dbReference>
<dbReference type="Gene3D" id="3.30.450.200">
    <property type="match status" value="1"/>
</dbReference>
<feature type="compositionally biased region" description="Polar residues" evidence="1">
    <location>
        <begin position="108"/>
        <end position="120"/>
    </location>
</feature>
<dbReference type="eggNOG" id="KOG2127">
    <property type="taxonomic scope" value="Eukaryota"/>
</dbReference>
<dbReference type="Pfam" id="PF03456">
    <property type="entry name" value="uDENN"/>
    <property type="match status" value="1"/>
</dbReference>
<dbReference type="Gene3D" id="1.25.40.10">
    <property type="entry name" value="Tetratricopeptide repeat domain"/>
    <property type="match status" value="1"/>
</dbReference>
<sequence>MTAAPASMSITDLKSELLSMNDPSFVFNDRDELESAVKSARKENRRGSDSNRSNSNSSNSNKPVVDAGGGVVASPSILNGVEKVTQQQPSSSVNSTSSSSSAPHHQPIRSTKSPPKQQIPQAPKEEEAPTTEVFQNEPPTPLSSKPPNTAFQRRDSDQSYIDEDDDNEAETHEQSRRLVEYFVMVSSVPVEGEDKKLVDKKMKKMQGRPPDPSRDKMNSRTLGRFEVRKAHLAKYTGDDSDSDSENDDIGGILGGYNSQSIPILNKESNSVRETASTTSTASTEEENTEKKMAGISLQPNSVPLNVKLPKKTKVGGAITKKEQAEDDVESYLLQPTITARYPKEDHEDQPLNIRLPQFCHPEGTDFISPTTNYKMPRIHHFVLTDNMGGKLYATCLTVYEEFHPEGYDIVKSGGIGGNGNTGKKKKEKTYYAPRVLCLLSTYPYLTSFRTYLTQLYRLATTTNVMTSPIERYIQNICSEIPAPPPGAFEVQLRILNTTIRFWAPPAQQPIAYVSLPFKVLFECLDIGNVLFAWYTLACERKVLLVSSQLSLLTWSHLYIPVLPRSLTPMLDAPMPYLCGISRENFGWAVPDISDETVVVDLDRNVITLGPYTPDLPPLPHKRRLKLENALKDNAGEVFWEARNLSKADVLRVRASGDEEALSTLLGKAGSVWNERINTRDDAFNLAYLPDSTNLEFNDDANINASDGSLPKQSRWDAVQEAFLRFYVAMLQDYRKYLPTDVVDQRSSWRGKEGVSDLRFKTDEFVASSSGEFRPFLEELAMTQQFDDFVTRRMYNASNEADIIFFDQSIDAKKNRSRRKFKKVDTPFLHSASAHRDLKLVQAVEPNAEDLPSLPDDGKAYIYKMWPFTFDDSLFCTPRPIPAIISAEFDRRSTLRAMLRNQHGIVDDTRGSGGRNKSPEVTAFVLFFATFTMVIGKELSTVEVKPHNPTSRKSLTNLDDDMEVAKTIAKAQIDLGYHTLSLMRVRKLSPEPVTYKLLIQACGRCRVTHRAQQLMEMLARDGLATNSEIYTSLITAFSGGNENEPSALAIYRESNASEAASSVTGASIPLMGRRKTEGSEHSSISELTSPDSTKKKRDRIKNAMSSFSSNRKLFKKPRSKRKVVSSSSPSSLTKKKNLRTTPSIVTQIELGESLLDSLYPGLVIDTESDACPKCAKTLTEDDIISGWTPCASKNYQTCCPSCNTKFVPKFSVSCNSSSFEGSQGRGTSLYCDYLSPWVLLREIRSVISATEGIESVLNEKFRSGSDIKATLWWNLIVTFRRYKLPYIFLLQGSFQNQLILPSPSLTESMTDIHAA</sequence>
<dbReference type="InterPro" id="IPR011990">
    <property type="entry name" value="TPR-like_helical_dom_sf"/>
</dbReference>
<feature type="compositionally biased region" description="Low complexity" evidence="1">
    <location>
        <begin position="273"/>
        <end position="282"/>
    </location>
</feature>
<feature type="region of interest" description="Disordered" evidence="1">
    <location>
        <begin position="191"/>
        <end position="225"/>
    </location>
</feature>
<dbReference type="RefSeq" id="XP_002292475.1">
    <property type="nucleotide sequence ID" value="XM_002292439.1"/>
</dbReference>
<dbReference type="InterPro" id="IPR037516">
    <property type="entry name" value="Tripartite_DENN"/>
</dbReference>
<feature type="region of interest" description="Disordered" evidence="1">
    <location>
        <begin position="1110"/>
        <end position="1137"/>
    </location>
</feature>
<dbReference type="SMART" id="SM00799">
    <property type="entry name" value="DENN"/>
    <property type="match status" value="1"/>
</dbReference>
<feature type="compositionally biased region" description="Basic residues" evidence="1">
    <location>
        <begin position="1111"/>
        <end position="1122"/>
    </location>
</feature>
<keyword evidence="4" id="KW-1185">Reference proteome</keyword>
<dbReference type="InterPro" id="IPR001194">
    <property type="entry name" value="cDENN_dom"/>
</dbReference>
<organism evidence="3 4">
    <name type="scientific">Thalassiosira pseudonana</name>
    <name type="common">Marine diatom</name>
    <name type="synonym">Cyclotella nana</name>
    <dbReference type="NCBI Taxonomy" id="35128"/>
    <lineage>
        <taxon>Eukaryota</taxon>
        <taxon>Sar</taxon>
        <taxon>Stramenopiles</taxon>
        <taxon>Ochrophyta</taxon>
        <taxon>Bacillariophyta</taxon>
        <taxon>Coscinodiscophyceae</taxon>
        <taxon>Thalassiosirophycidae</taxon>
        <taxon>Thalassiosirales</taxon>
        <taxon>Thalassiosiraceae</taxon>
        <taxon>Thalassiosira</taxon>
    </lineage>
</organism>
<dbReference type="HOGENOM" id="CLU_003129_0_0_1"/>
<dbReference type="EMBL" id="CM000645">
    <property type="protein sequence ID" value="EED90450.1"/>
    <property type="molecule type" value="Genomic_DNA"/>
</dbReference>
<dbReference type="PANTHER" id="PTHR12296">
    <property type="entry name" value="DENN DOMAIN-CONTAINING PROTEIN 4"/>
    <property type="match status" value="1"/>
</dbReference>
<reference evidence="3 4" key="2">
    <citation type="journal article" date="2008" name="Nature">
        <title>The Phaeodactylum genome reveals the evolutionary history of diatom genomes.</title>
        <authorList>
            <person name="Bowler C."/>
            <person name="Allen A.E."/>
            <person name="Badger J.H."/>
            <person name="Grimwood J."/>
            <person name="Jabbari K."/>
            <person name="Kuo A."/>
            <person name="Maheswari U."/>
            <person name="Martens C."/>
            <person name="Maumus F."/>
            <person name="Otillar R.P."/>
            <person name="Rayko E."/>
            <person name="Salamov A."/>
            <person name="Vandepoele K."/>
            <person name="Beszteri B."/>
            <person name="Gruber A."/>
            <person name="Heijde M."/>
            <person name="Katinka M."/>
            <person name="Mock T."/>
            <person name="Valentin K."/>
            <person name="Verret F."/>
            <person name="Berges J.A."/>
            <person name="Brownlee C."/>
            <person name="Cadoret J.P."/>
            <person name="Chiovitti A."/>
            <person name="Choi C.J."/>
            <person name="Coesel S."/>
            <person name="De Martino A."/>
            <person name="Detter J.C."/>
            <person name="Durkin C."/>
            <person name="Falciatore A."/>
            <person name="Fournet J."/>
            <person name="Haruta M."/>
            <person name="Huysman M.J."/>
            <person name="Jenkins B.D."/>
            <person name="Jiroutova K."/>
            <person name="Jorgensen R.E."/>
            <person name="Joubert Y."/>
            <person name="Kaplan A."/>
            <person name="Kroger N."/>
            <person name="Kroth P.G."/>
            <person name="La Roche J."/>
            <person name="Lindquist E."/>
            <person name="Lommer M."/>
            <person name="Martin-Jezequel V."/>
            <person name="Lopez P.J."/>
            <person name="Lucas S."/>
            <person name="Mangogna M."/>
            <person name="McGinnis K."/>
            <person name="Medlin L.K."/>
            <person name="Montsant A."/>
            <person name="Oudot-Le Secq M.P."/>
            <person name="Napoli C."/>
            <person name="Obornik M."/>
            <person name="Parker M.S."/>
            <person name="Petit J.L."/>
            <person name="Porcel B.M."/>
            <person name="Poulsen N."/>
            <person name="Robison M."/>
            <person name="Rychlewski L."/>
            <person name="Rynearson T.A."/>
            <person name="Schmutz J."/>
            <person name="Shapiro H."/>
            <person name="Siaut M."/>
            <person name="Stanley M."/>
            <person name="Sussman M.R."/>
            <person name="Taylor A.R."/>
            <person name="Vardi A."/>
            <person name="von Dassow P."/>
            <person name="Vyverman W."/>
            <person name="Willis A."/>
            <person name="Wyrwicz L.S."/>
            <person name="Rokhsar D.S."/>
            <person name="Weissenbach J."/>
            <person name="Armbrust E.V."/>
            <person name="Green B.R."/>
            <person name="Van de Peer Y."/>
            <person name="Grigoriev I.V."/>
        </authorList>
    </citation>
    <scope>NUCLEOTIDE SEQUENCE [LARGE SCALE GENOMIC DNA]</scope>
    <source>
        <strain evidence="3 4">CCMP1335</strain>
    </source>
</reference>
<proteinExistence type="predicted"/>
<feature type="region of interest" description="Disordered" evidence="1">
    <location>
        <begin position="1061"/>
        <end position="1098"/>
    </location>
</feature>
<dbReference type="Proteomes" id="UP000001449">
    <property type="component" value="Chromosome 9"/>
</dbReference>
<dbReference type="Pfam" id="PF02141">
    <property type="entry name" value="DENN"/>
    <property type="match status" value="1"/>
</dbReference>
<dbReference type="Gene3D" id="3.40.50.11500">
    <property type="match status" value="1"/>
</dbReference>
<feature type="compositionally biased region" description="Polar residues" evidence="1">
    <location>
        <begin position="1080"/>
        <end position="1090"/>
    </location>
</feature>
<dbReference type="InterPro" id="IPR051696">
    <property type="entry name" value="DENN_Domain_GEFs"/>
</dbReference>
<feature type="compositionally biased region" description="Polar residues" evidence="1">
    <location>
        <begin position="142"/>
        <end position="151"/>
    </location>
</feature>
<feature type="domain" description="UDENN" evidence="2">
    <location>
        <begin position="319"/>
        <end position="799"/>
    </location>
</feature>
<evidence type="ECO:0000313" key="4">
    <source>
        <dbReference type="Proteomes" id="UP000001449"/>
    </source>
</evidence>
<evidence type="ECO:0000256" key="1">
    <source>
        <dbReference type="SAM" id="MobiDB-lite"/>
    </source>
</evidence>
<gene>
    <name evidence="3" type="ORF">THAPSDRAFT_24000</name>
</gene>
<feature type="region of interest" description="Disordered" evidence="1">
    <location>
        <begin position="267"/>
        <end position="294"/>
    </location>
</feature>
<feature type="compositionally biased region" description="Low complexity" evidence="1">
    <location>
        <begin position="90"/>
        <end position="101"/>
    </location>
</feature>
<dbReference type="InParanoid" id="B8C8A1"/>
<protein>
    <recommendedName>
        <fullName evidence="2">UDENN domain-containing protein</fullName>
    </recommendedName>
</protein>
<reference evidence="3 4" key="1">
    <citation type="journal article" date="2004" name="Science">
        <title>The genome of the diatom Thalassiosira pseudonana: ecology, evolution, and metabolism.</title>
        <authorList>
            <person name="Armbrust E.V."/>
            <person name="Berges J.A."/>
            <person name="Bowler C."/>
            <person name="Green B.R."/>
            <person name="Martinez D."/>
            <person name="Putnam N.H."/>
            <person name="Zhou S."/>
            <person name="Allen A.E."/>
            <person name="Apt K.E."/>
            <person name="Bechner M."/>
            <person name="Brzezinski M.A."/>
            <person name="Chaal B.K."/>
            <person name="Chiovitti A."/>
            <person name="Davis A.K."/>
            <person name="Demarest M.S."/>
            <person name="Detter J.C."/>
            <person name="Glavina T."/>
            <person name="Goodstein D."/>
            <person name="Hadi M.Z."/>
            <person name="Hellsten U."/>
            <person name="Hildebrand M."/>
            <person name="Jenkins B.D."/>
            <person name="Jurka J."/>
            <person name="Kapitonov V.V."/>
            <person name="Kroger N."/>
            <person name="Lau W.W."/>
            <person name="Lane T.W."/>
            <person name="Larimer F.W."/>
            <person name="Lippmeier J.C."/>
            <person name="Lucas S."/>
            <person name="Medina M."/>
            <person name="Montsant A."/>
            <person name="Obornik M."/>
            <person name="Parker M.S."/>
            <person name="Palenik B."/>
            <person name="Pazour G.J."/>
            <person name="Richardson P.M."/>
            <person name="Rynearson T.A."/>
            <person name="Saito M.A."/>
            <person name="Schwartz D.C."/>
            <person name="Thamatrakoln K."/>
            <person name="Valentin K."/>
            <person name="Vardi A."/>
            <person name="Wilkerson F.P."/>
            <person name="Rokhsar D.S."/>
        </authorList>
    </citation>
    <scope>NUCLEOTIDE SEQUENCE [LARGE SCALE GENOMIC DNA]</scope>
    <source>
        <strain evidence="3 4">CCMP1335</strain>
    </source>
</reference>
<feature type="region of interest" description="Disordered" evidence="1">
    <location>
        <begin position="35"/>
        <end position="176"/>
    </location>
</feature>
<dbReference type="InterPro" id="IPR005112">
    <property type="entry name" value="dDENN_dom"/>
</dbReference>
<dbReference type="KEGG" id="tps:THAPSDRAFT_24000"/>
<dbReference type="PaxDb" id="35128-Thaps24000"/>
<dbReference type="InterPro" id="IPR005113">
    <property type="entry name" value="uDENN_dom"/>
</dbReference>
<dbReference type="PROSITE" id="PS50211">
    <property type="entry name" value="DENN"/>
    <property type="match status" value="1"/>
</dbReference>
<dbReference type="SMART" id="SM00800">
    <property type="entry name" value="uDENN"/>
    <property type="match status" value="1"/>
</dbReference>
<dbReference type="InterPro" id="IPR043153">
    <property type="entry name" value="DENN_C"/>
</dbReference>
<dbReference type="GeneID" id="7453045"/>
<feature type="compositionally biased region" description="Basic and acidic residues" evidence="1">
    <location>
        <begin position="35"/>
        <end position="49"/>
    </location>
</feature>
<name>B8C8A1_THAPS</name>
<feature type="compositionally biased region" description="Low complexity" evidence="1">
    <location>
        <begin position="50"/>
        <end position="61"/>
    </location>
</feature>
<dbReference type="OMA" id="ENTANHM"/>